<name>A0A1D1V2S6_RAMVA</name>
<evidence type="ECO:0000313" key="2">
    <source>
        <dbReference type="Proteomes" id="UP000186922"/>
    </source>
</evidence>
<dbReference type="AlphaFoldDB" id="A0A1D1V2S6"/>
<protein>
    <submittedName>
        <fullName evidence="1">Uncharacterized protein</fullName>
    </submittedName>
</protein>
<dbReference type="Proteomes" id="UP000186922">
    <property type="component" value="Unassembled WGS sequence"/>
</dbReference>
<comment type="caution">
    <text evidence="1">The sequence shown here is derived from an EMBL/GenBank/DDBJ whole genome shotgun (WGS) entry which is preliminary data.</text>
</comment>
<accession>A0A1D1V2S6</accession>
<evidence type="ECO:0000313" key="1">
    <source>
        <dbReference type="EMBL" id="GAU94272.1"/>
    </source>
</evidence>
<organism evidence="1 2">
    <name type="scientific">Ramazzottius varieornatus</name>
    <name type="common">Water bear</name>
    <name type="synonym">Tardigrade</name>
    <dbReference type="NCBI Taxonomy" id="947166"/>
    <lineage>
        <taxon>Eukaryota</taxon>
        <taxon>Metazoa</taxon>
        <taxon>Ecdysozoa</taxon>
        <taxon>Tardigrada</taxon>
        <taxon>Eutardigrada</taxon>
        <taxon>Parachela</taxon>
        <taxon>Hypsibioidea</taxon>
        <taxon>Ramazzottiidae</taxon>
        <taxon>Ramazzottius</taxon>
    </lineage>
</organism>
<gene>
    <name evidence="1" type="primary">RvY_06077-1</name>
    <name evidence="1" type="synonym">RvY_06077.1</name>
    <name evidence="1" type="ORF">RvY_06077</name>
</gene>
<sequence>MEDPDGLRVCKTDVCEPDDDDKLGEEPKVISSAVDVTQVCFNNEETYSIPVLTNFILQRPGRS</sequence>
<keyword evidence="2" id="KW-1185">Reference proteome</keyword>
<dbReference type="EMBL" id="BDGG01000002">
    <property type="protein sequence ID" value="GAU94272.1"/>
    <property type="molecule type" value="Genomic_DNA"/>
</dbReference>
<reference evidence="1 2" key="1">
    <citation type="journal article" date="2016" name="Nat. Commun.">
        <title>Extremotolerant tardigrade genome and improved radiotolerance of human cultured cells by tardigrade-unique protein.</title>
        <authorList>
            <person name="Hashimoto T."/>
            <person name="Horikawa D.D."/>
            <person name="Saito Y."/>
            <person name="Kuwahara H."/>
            <person name="Kozuka-Hata H."/>
            <person name="Shin-I T."/>
            <person name="Minakuchi Y."/>
            <person name="Ohishi K."/>
            <person name="Motoyama A."/>
            <person name="Aizu T."/>
            <person name="Enomoto A."/>
            <person name="Kondo K."/>
            <person name="Tanaka S."/>
            <person name="Hara Y."/>
            <person name="Koshikawa S."/>
            <person name="Sagara H."/>
            <person name="Miura T."/>
            <person name="Yokobori S."/>
            <person name="Miyagawa K."/>
            <person name="Suzuki Y."/>
            <person name="Kubo T."/>
            <person name="Oyama M."/>
            <person name="Kohara Y."/>
            <person name="Fujiyama A."/>
            <person name="Arakawa K."/>
            <person name="Katayama T."/>
            <person name="Toyoda A."/>
            <person name="Kunieda T."/>
        </authorList>
    </citation>
    <scope>NUCLEOTIDE SEQUENCE [LARGE SCALE GENOMIC DNA]</scope>
    <source>
        <strain evidence="1 2">YOKOZUNA-1</strain>
    </source>
</reference>
<proteinExistence type="predicted"/>